<dbReference type="PANTHER" id="PTHR41786:SF1">
    <property type="entry name" value="6-HYDROXYMETHYLPTERIN DIPHOSPHOKINASE MPTE-LIKE DOMAIN-CONTAINING PROTEIN"/>
    <property type="match status" value="1"/>
</dbReference>
<accession>U7DBS8</accession>
<sequence length="668" mass="76721">MQALGKTQRKIWERLDSFSDFSQSPLYSIDTVQEQPYLLRRRNNSEYIQFTSMMNPQGEAVLYADTIDFSKNRISVIQIGVGLGYKAREILNRLNSKSILFLCEEDPHLIVEFLRRHDVSQAIEKTQLLFISSGIESYPMEQQIKELACVYFPNMTAPKRAITFPVYDPAYIRFSRTVLQRLEEEKNYVKFGMGNSVDDTLVGLNNYLANHEYLLTHVGIREFMKTAQKRYRNKPAVIVASGPSLNKNISLLKEIDDRCLILSCDGSMNLLQKHGIRVDAVGSVERIMYTYDCFYRDATFPEETVVVAPTVVQPPLLEKFSRGITFPKAGIPTAEWVNQFSEDAKGSMICGPSVSHMLFSFAYQGGCDPIILIGQDLAYSEEGYSHNSEAEAVQKKVDTMDDLEHYVEDYAGNKLRSTDVWTKFLKAYENMIQLTRNTTVIDATEGGAYIRGTEILPLREVIDTYIAPSAPIDPLHRVYDEWEMDTDLYERSRIRAVQKTEEKIEEFLTFLTDVETLLDMLEEAREICDAGITTQKQLDFIYDTIDFGGKELLKTIRETPMYNILFRYYIQVAIYSLNTVDGEHFTEDNILKNIQILDGLYKKIELYAKKTVKVLLTHHRSFSISATEELKEAGITPRDYALRAEEFSDETYDLPFRVFYGNQGVKKP</sequence>
<evidence type="ECO:0000259" key="1">
    <source>
        <dbReference type="Pfam" id="PF01973"/>
    </source>
</evidence>
<evidence type="ECO:0000313" key="2">
    <source>
        <dbReference type="EMBL" id="ERP31860.1"/>
    </source>
</evidence>
<dbReference type="AlphaFoldDB" id="U7DBS8"/>
<dbReference type="OrthoDB" id="5291305at2"/>
<feature type="domain" description="6-hydroxymethylpterin diphosphokinase MptE-like" evidence="1">
    <location>
        <begin position="205"/>
        <end position="381"/>
    </location>
</feature>
<dbReference type="eggNOG" id="COG2604">
    <property type="taxonomic scope" value="Bacteria"/>
</dbReference>
<proteinExistence type="predicted"/>
<dbReference type="InterPro" id="IPR002826">
    <property type="entry name" value="MptE-like"/>
</dbReference>
<comment type="caution">
    <text evidence="2">The sequence shown here is derived from an EMBL/GenBank/DDBJ whole genome shotgun (WGS) entry which is preliminary data.</text>
</comment>
<dbReference type="RefSeq" id="WP_022636779.1">
    <property type="nucleotide sequence ID" value="NZ_ASJR01000009.1"/>
</dbReference>
<gene>
    <name evidence="2" type="ORF">CALK_1311</name>
</gene>
<reference evidence="2 3" key="1">
    <citation type="journal article" date="2013" name="Environ. Microbiol.">
        <title>Genome analysis of Chitinivibrio alkaliphilus gen. nov., sp. nov., a novel extremely haloalkaliphilic anaerobic chitinolytic bacterium from the candidate phylum Termite Group 3.</title>
        <authorList>
            <person name="Sorokin D.Y."/>
            <person name="Gumerov V.M."/>
            <person name="Rakitin A.L."/>
            <person name="Beletsky A.V."/>
            <person name="Damste J.S."/>
            <person name="Muyzer G."/>
            <person name="Mardanov A.V."/>
            <person name="Ravin N.V."/>
        </authorList>
    </citation>
    <scope>NUCLEOTIDE SEQUENCE [LARGE SCALE GENOMIC DNA]</scope>
    <source>
        <strain evidence="2 3">ACht1</strain>
    </source>
</reference>
<dbReference type="Proteomes" id="UP000017148">
    <property type="component" value="Unassembled WGS sequence"/>
</dbReference>
<name>U7DBS8_9BACT</name>
<dbReference type="Pfam" id="PF01973">
    <property type="entry name" value="MptE-like"/>
    <property type="match status" value="1"/>
</dbReference>
<organism evidence="2 3">
    <name type="scientific">Chitinivibrio alkaliphilus ACht1</name>
    <dbReference type="NCBI Taxonomy" id="1313304"/>
    <lineage>
        <taxon>Bacteria</taxon>
        <taxon>Pseudomonadati</taxon>
        <taxon>Fibrobacterota</taxon>
        <taxon>Chitinivibrionia</taxon>
        <taxon>Chitinivibrionales</taxon>
        <taxon>Chitinivibrionaceae</taxon>
        <taxon>Chitinivibrio</taxon>
    </lineage>
</organism>
<protein>
    <recommendedName>
        <fullName evidence="1">6-hydroxymethylpterin diphosphokinase MptE-like domain-containing protein</fullName>
    </recommendedName>
</protein>
<dbReference type="PATRIC" id="fig|1313304.3.peg.1251"/>
<dbReference type="EMBL" id="ASJR01000009">
    <property type="protein sequence ID" value="ERP31860.1"/>
    <property type="molecule type" value="Genomic_DNA"/>
</dbReference>
<dbReference type="PANTHER" id="PTHR41786">
    <property type="entry name" value="MOTILITY ACCESSORY FACTOR MAF"/>
    <property type="match status" value="1"/>
</dbReference>
<keyword evidence="3" id="KW-1185">Reference proteome</keyword>
<dbReference type="STRING" id="1313304.CALK_1311"/>
<evidence type="ECO:0000313" key="3">
    <source>
        <dbReference type="Proteomes" id="UP000017148"/>
    </source>
</evidence>